<reference evidence="1 2" key="1">
    <citation type="journal article" date="2023" name="Hortic Res">
        <title>Pangenome of water caltrop reveals structural variations and asymmetric subgenome divergence after allopolyploidization.</title>
        <authorList>
            <person name="Zhang X."/>
            <person name="Chen Y."/>
            <person name="Wang L."/>
            <person name="Yuan Y."/>
            <person name="Fang M."/>
            <person name="Shi L."/>
            <person name="Lu R."/>
            <person name="Comes H.P."/>
            <person name="Ma Y."/>
            <person name="Chen Y."/>
            <person name="Huang G."/>
            <person name="Zhou Y."/>
            <person name="Zheng Z."/>
            <person name="Qiu Y."/>
        </authorList>
    </citation>
    <scope>NUCLEOTIDE SEQUENCE [LARGE SCALE GENOMIC DNA]</scope>
    <source>
        <strain evidence="1">F231</strain>
    </source>
</reference>
<gene>
    <name evidence="1" type="ORF">SAY86_017570</name>
</gene>
<comment type="caution">
    <text evidence="1">The sequence shown here is derived from an EMBL/GenBank/DDBJ whole genome shotgun (WGS) entry which is preliminary data.</text>
</comment>
<protein>
    <submittedName>
        <fullName evidence="1">Uncharacterized protein</fullName>
    </submittedName>
</protein>
<dbReference type="EMBL" id="JAXQNO010000010">
    <property type="protein sequence ID" value="KAK4790266.1"/>
    <property type="molecule type" value="Genomic_DNA"/>
</dbReference>
<dbReference type="AlphaFoldDB" id="A0AAN7M5C9"/>
<sequence length="87" mass="9201">MGSYRSVRHELESSTPSLGLFMSTENANWADGSWRRGRFSVEVWLEGGPEKGGDGVGDAGKWYLSLPGPTLIGRGEGGVGGDEDGDV</sequence>
<evidence type="ECO:0000313" key="1">
    <source>
        <dbReference type="EMBL" id="KAK4790266.1"/>
    </source>
</evidence>
<accession>A0AAN7M5C9</accession>
<name>A0AAN7M5C9_TRANT</name>
<organism evidence="1 2">
    <name type="scientific">Trapa natans</name>
    <name type="common">Water chestnut</name>
    <dbReference type="NCBI Taxonomy" id="22666"/>
    <lineage>
        <taxon>Eukaryota</taxon>
        <taxon>Viridiplantae</taxon>
        <taxon>Streptophyta</taxon>
        <taxon>Embryophyta</taxon>
        <taxon>Tracheophyta</taxon>
        <taxon>Spermatophyta</taxon>
        <taxon>Magnoliopsida</taxon>
        <taxon>eudicotyledons</taxon>
        <taxon>Gunneridae</taxon>
        <taxon>Pentapetalae</taxon>
        <taxon>rosids</taxon>
        <taxon>malvids</taxon>
        <taxon>Myrtales</taxon>
        <taxon>Lythraceae</taxon>
        <taxon>Trapa</taxon>
    </lineage>
</organism>
<proteinExistence type="predicted"/>
<keyword evidence="2" id="KW-1185">Reference proteome</keyword>
<evidence type="ECO:0000313" key="2">
    <source>
        <dbReference type="Proteomes" id="UP001346149"/>
    </source>
</evidence>
<dbReference type="Proteomes" id="UP001346149">
    <property type="component" value="Unassembled WGS sequence"/>
</dbReference>